<gene>
    <name evidence="3" type="ORF">H9872_03555</name>
</gene>
<dbReference type="InterPro" id="IPR020941">
    <property type="entry name" value="SUFU-like_domain"/>
</dbReference>
<feature type="transmembrane region" description="Helical" evidence="1">
    <location>
        <begin position="20"/>
        <end position="41"/>
    </location>
</feature>
<evidence type="ECO:0000259" key="2">
    <source>
        <dbReference type="Pfam" id="PF05076"/>
    </source>
</evidence>
<proteinExistence type="predicted"/>
<dbReference type="Proteomes" id="UP000824229">
    <property type="component" value="Unassembled WGS sequence"/>
</dbReference>
<reference evidence="3" key="2">
    <citation type="submission" date="2021-04" db="EMBL/GenBank/DDBJ databases">
        <authorList>
            <person name="Gilroy R."/>
        </authorList>
    </citation>
    <scope>NUCLEOTIDE SEQUENCE</scope>
    <source>
        <strain evidence="3">B5-657</strain>
    </source>
</reference>
<keyword evidence="1" id="KW-0812">Transmembrane</keyword>
<name>A0A9E2NK94_9FIRM</name>
<dbReference type="AlphaFoldDB" id="A0A9E2NK94"/>
<feature type="non-terminal residue" evidence="3">
    <location>
        <position position="1"/>
    </location>
</feature>
<keyword evidence="1" id="KW-1133">Transmembrane helix</keyword>
<dbReference type="Pfam" id="PF05076">
    <property type="entry name" value="SUFU"/>
    <property type="match status" value="1"/>
</dbReference>
<evidence type="ECO:0000256" key="1">
    <source>
        <dbReference type="SAM" id="Phobius"/>
    </source>
</evidence>
<reference evidence="3" key="1">
    <citation type="journal article" date="2021" name="PeerJ">
        <title>Extensive microbial diversity within the chicken gut microbiome revealed by metagenomics and culture.</title>
        <authorList>
            <person name="Gilroy R."/>
            <person name="Ravi A."/>
            <person name="Getino M."/>
            <person name="Pursley I."/>
            <person name="Horton D.L."/>
            <person name="Alikhan N.F."/>
            <person name="Baker D."/>
            <person name="Gharbi K."/>
            <person name="Hall N."/>
            <person name="Watson M."/>
            <person name="Adriaenssens E.M."/>
            <person name="Foster-Nyarko E."/>
            <person name="Jarju S."/>
            <person name="Secka A."/>
            <person name="Antonio M."/>
            <person name="Oren A."/>
            <person name="Chaudhuri R.R."/>
            <person name="La Ragione R."/>
            <person name="Hildebrand F."/>
            <person name="Pallen M.J."/>
        </authorList>
    </citation>
    <scope>NUCLEOTIDE SEQUENCE</scope>
    <source>
        <strain evidence="3">B5-657</strain>
    </source>
</reference>
<dbReference type="EMBL" id="JAHLFQ010000070">
    <property type="protein sequence ID" value="MBU3803822.1"/>
    <property type="molecule type" value="Genomic_DNA"/>
</dbReference>
<organism evidence="3 4">
    <name type="scientific">Candidatus Cellulosilyticum pullistercoris</name>
    <dbReference type="NCBI Taxonomy" id="2838521"/>
    <lineage>
        <taxon>Bacteria</taxon>
        <taxon>Bacillati</taxon>
        <taxon>Bacillota</taxon>
        <taxon>Clostridia</taxon>
        <taxon>Lachnospirales</taxon>
        <taxon>Cellulosilyticaceae</taxon>
        <taxon>Cellulosilyticum</taxon>
    </lineage>
</organism>
<evidence type="ECO:0000313" key="4">
    <source>
        <dbReference type="Proteomes" id="UP000824229"/>
    </source>
</evidence>
<accession>A0A9E2NK94</accession>
<protein>
    <submittedName>
        <fullName evidence="3">Suppressor of fused domain protein</fullName>
    </submittedName>
</protein>
<sequence>AMTYIPNILINLNEVHTSAVLSALAIPLAVGIYLGLIYYYGGNLWLCMIIHGVYLSITTLEADIFINLLSGVYSLGLLIYLIYKILGYYKHVDKEDENMEFEEEEVAIESKCTEEVEHQANVDYTHEIERQPQVEALKETENTDTSQVEKLEEVIVTSKEVEDKAIHESKVVEVPKFKNIEPVPTEKLEQTTILPNLENEEEEDLGKIAAIPNTQEELGKVVNLQDRKQKMERSAKKIEDLDITVVMPCITEADMKENQTRFEPKDVELKIQAEPNFIAHLEKYLGDFEGIYKQIVPTEIPIDILYFSGEKHNAIVTNGMRAVTMSVPPELKGYEQVELMMFIDKSFDLSCEGMHTEENAWLIRLLTDLALYPSQINSYLGWGHIVGNGEELEAYNASAAYCGALIYPPMVQEDMTFYRYIEKDKNIFIYNVMPLFKDELRFIQEHSSDQFVNLMSEMGVSQVVKPKRLNVIKNMNR</sequence>
<evidence type="ECO:0000313" key="3">
    <source>
        <dbReference type="EMBL" id="MBU3803822.1"/>
    </source>
</evidence>
<feature type="domain" description="Suppressor of fused-like" evidence="2">
    <location>
        <begin position="300"/>
        <end position="468"/>
    </location>
</feature>
<comment type="caution">
    <text evidence="3">The sequence shown here is derived from an EMBL/GenBank/DDBJ whole genome shotgun (WGS) entry which is preliminary data.</text>
</comment>
<feature type="transmembrane region" description="Helical" evidence="1">
    <location>
        <begin position="62"/>
        <end position="83"/>
    </location>
</feature>
<keyword evidence="1" id="KW-0472">Membrane</keyword>